<proteinExistence type="inferred from homology"/>
<dbReference type="PROSITE" id="PS50931">
    <property type="entry name" value="HTH_LYSR"/>
    <property type="match status" value="1"/>
</dbReference>
<dbReference type="InterPro" id="IPR000847">
    <property type="entry name" value="LysR_HTH_N"/>
</dbReference>
<evidence type="ECO:0000256" key="1">
    <source>
        <dbReference type="ARBA" id="ARBA00009437"/>
    </source>
</evidence>
<protein>
    <submittedName>
        <fullName evidence="6">LysR family transcriptional regulator</fullName>
    </submittedName>
</protein>
<dbReference type="OrthoDB" id="528082at2"/>
<keyword evidence="3" id="KW-0238">DNA-binding</keyword>
<dbReference type="InterPro" id="IPR050389">
    <property type="entry name" value="LysR-type_TF"/>
</dbReference>
<reference evidence="6 7" key="1">
    <citation type="submission" date="2019-11" db="EMBL/GenBank/DDBJ databases">
        <authorList>
            <person name="Dong K."/>
        </authorList>
    </citation>
    <scope>NUCLEOTIDE SEQUENCE [LARGE SCALE GENOMIC DNA]</scope>
    <source>
        <strain evidence="6 7">NBRC 112902</strain>
    </source>
</reference>
<dbReference type="Gene3D" id="1.10.10.10">
    <property type="entry name" value="Winged helix-like DNA-binding domain superfamily/Winged helix DNA-binding domain"/>
    <property type="match status" value="1"/>
</dbReference>
<dbReference type="AlphaFoldDB" id="A0A844HMT0"/>
<comment type="caution">
    <text evidence="6">The sequence shown here is derived from an EMBL/GenBank/DDBJ whole genome shotgun (WGS) entry which is preliminary data.</text>
</comment>
<name>A0A844HMT0_9RHOB</name>
<dbReference type="PRINTS" id="PR00039">
    <property type="entry name" value="HTHLYSR"/>
</dbReference>
<evidence type="ECO:0000256" key="4">
    <source>
        <dbReference type="ARBA" id="ARBA00023163"/>
    </source>
</evidence>
<dbReference type="InterPro" id="IPR036388">
    <property type="entry name" value="WH-like_DNA-bd_sf"/>
</dbReference>
<dbReference type="Pfam" id="PF00126">
    <property type="entry name" value="HTH_1"/>
    <property type="match status" value="1"/>
</dbReference>
<evidence type="ECO:0000256" key="3">
    <source>
        <dbReference type="ARBA" id="ARBA00023125"/>
    </source>
</evidence>
<evidence type="ECO:0000259" key="5">
    <source>
        <dbReference type="PROSITE" id="PS50931"/>
    </source>
</evidence>
<sequence>MRSMNTELHKFDLNLMKVFLAIWELQSVTAASERLGLTQPAVSHGLRRLREHFQDPLFTRVGHVMAPTATAAELYKAFDQAMQTIGQSMQQQRQFDPATTARVFRIAMSDVSEFYFLPALLAHLETRAPRARVESVPLSGDTTEAAMRAGQVDLALGFTPELSAECHARPLFDDRFICLVRRDHPFAGESLSARDFSGLTYVDASTQAPGYRLIDQRLQLIGARRTVMSRLVHFTVAPEIVRHTDLATLYPLSAARRVNLDGRFRILSLPFDLPSIPISLSLHQSFLEDRAIRWLADVIAQNCVAPEV</sequence>
<dbReference type="Proteomes" id="UP000449846">
    <property type="component" value="Unassembled WGS sequence"/>
</dbReference>
<keyword evidence="2" id="KW-0805">Transcription regulation</keyword>
<dbReference type="InterPro" id="IPR036390">
    <property type="entry name" value="WH_DNA-bd_sf"/>
</dbReference>
<evidence type="ECO:0000313" key="7">
    <source>
        <dbReference type="Proteomes" id="UP000449846"/>
    </source>
</evidence>
<keyword evidence="4" id="KW-0804">Transcription</keyword>
<dbReference type="EMBL" id="WMIG01000007">
    <property type="protein sequence ID" value="MTH60338.1"/>
    <property type="molecule type" value="Genomic_DNA"/>
</dbReference>
<evidence type="ECO:0000313" key="6">
    <source>
        <dbReference type="EMBL" id="MTH60338.1"/>
    </source>
</evidence>
<dbReference type="GO" id="GO:0003677">
    <property type="term" value="F:DNA binding"/>
    <property type="evidence" value="ECO:0007669"/>
    <property type="project" value="UniProtKB-KW"/>
</dbReference>
<dbReference type="CDD" id="cd08459">
    <property type="entry name" value="PBP2_DntR_NahR_LinR_like"/>
    <property type="match status" value="1"/>
</dbReference>
<dbReference type="InterPro" id="IPR005119">
    <property type="entry name" value="LysR_subst-bd"/>
</dbReference>
<gene>
    <name evidence="6" type="ORF">GL300_14070</name>
</gene>
<keyword evidence="7" id="KW-1185">Reference proteome</keyword>
<dbReference type="SUPFAM" id="SSF46785">
    <property type="entry name" value="Winged helix' DNA-binding domain"/>
    <property type="match status" value="1"/>
</dbReference>
<dbReference type="SUPFAM" id="SSF53850">
    <property type="entry name" value="Periplasmic binding protein-like II"/>
    <property type="match status" value="1"/>
</dbReference>
<dbReference type="Pfam" id="PF03466">
    <property type="entry name" value="LysR_substrate"/>
    <property type="match status" value="1"/>
</dbReference>
<evidence type="ECO:0000256" key="2">
    <source>
        <dbReference type="ARBA" id="ARBA00023015"/>
    </source>
</evidence>
<comment type="similarity">
    <text evidence="1">Belongs to the LysR transcriptional regulatory family.</text>
</comment>
<dbReference type="Gene3D" id="3.40.190.10">
    <property type="entry name" value="Periplasmic binding protein-like II"/>
    <property type="match status" value="2"/>
</dbReference>
<organism evidence="6 7">
    <name type="scientific">Paracoccus litorisediminis</name>
    <dbReference type="NCBI Taxonomy" id="2006130"/>
    <lineage>
        <taxon>Bacteria</taxon>
        <taxon>Pseudomonadati</taxon>
        <taxon>Pseudomonadota</taxon>
        <taxon>Alphaproteobacteria</taxon>
        <taxon>Rhodobacterales</taxon>
        <taxon>Paracoccaceae</taxon>
        <taxon>Paracoccus</taxon>
    </lineage>
</organism>
<accession>A0A844HMT0</accession>
<dbReference type="PANTHER" id="PTHR30118">
    <property type="entry name" value="HTH-TYPE TRANSCRIPTIONAL REGULATOR LEUO-RELATED"/>
    <property type="match status" value="1"/>
</dbReference>
<dbReference type="GO" id="GO:0003700">
    <property type="term" value="F:DNA-binding transcription factor activity"/>
    <property type="evidence" value="ECO:0007669"/>
    <property type="project" value="InterPro"/>
</dbReference>
<feature type="domain" description="HTH lysR-type" evidence="5">
    <location>
        <begin position="11"/>
        <end position="68"/>
    </location>
</feature>
<dbReference type="PANTHER" id="PTHR30118:SF15">
    <property type="entry name" value="TRANSCRIPTIONAL REGULATORY PROTEIN"/>
    <property type="match status" value="1"/>
</dbReference>